<keyword evidence="6" id="KW-0217">Developmental protein</keyword>
<evidence type="ECO:0000256" key="2">
    <source>
        <dbReference type="ARBA" id="ARBA00008127"/>
    </source>
</evidence>
<dbReference type="Pfam" id="PF17181">
    <property type="entry name" value="EPF"/>
    <property type="match status" value="1"/>
</dbReference>
<sequence length="130" mass="14862">MDQSIRAMKISHFVGVILIALLLIPTIISARHIDRLHLYHNHHHHHKISRTKDGTTMKADFYGERRVMKNRRQDTVQVAGSRLPDCSHACGSCRPCRLVMVSFVCSSIEEAETCPMAYKCMCNRKSYPVP</sequence>
<dbReference type="InterPro" id="IPR039455">
    <property type="entry name" value="EPFL"/>
</dbReference>
<dbReference type="Proteomes" id="UP000230069">
    <property type="component" value="Unassembled WGS sequence"/>
</dbReference>
<keyword evidence="5" id="KW-1015">Disulfide bond</keyword>
<dbReference type="GO" id="GO:0005576">
    <property type="term" value="C:extracellular region"/>
    <property type="evidence" value="ECO:0007669"/>
    <property type="project" value="UniProtKB-SubCell"/>
</dbReference>
<evidence type="ECO:0000256" key="1">
    <source>
        <dbReference type="ARBA" id="ARBA00004613"/>
    </source>
</evidence>
<comment type="similarity">
    <text evidence="2 6">Belongs to the plant cysteine rich small secretory peptide family. Epidermal patterning factor subfamily.</text>
</comment>
<dbReference type="FunCoup" id="A0A2G5CIM1">
    <property type="interactions" value="112"/>
</dbReference>
<keyword evidence="4" id="KW-0732">Signal</keyword>
<keyword evidence="3 6" id="KW-0964">Secreted</keyword>
<gene>
    <name evidence="7" type="ORF">AQUCO_05400057v1</name>
</gene>
<evidence type="ECO:0000313" key="7">
    <source>
        <dbReference type="EMBL" id="PIA30687.1"/>
    </source>
</evidence>
<dbReference type="PANTHER" id="PTHR33109:SF41">
    <property type="entry name" value="PROTEIN EPIDERMAL PATTERNING FACTOR 1"/>
    <property type="match status" value="1"/>
</dbReference>
<dbReference type="STRING" id="218851.A0A2G5CIM1"/>
<reference evidence="7 8" key="1">
    <citation type="submission" date="2017-09" db="EMBL/GenBank/DDBJ databases">
        <title>WGS assembly of Aquilegia coerulea Goldsmith.</title>
        <authorList>
            <person name="Hodges S."/>
            <person name="Kramer E."/>
            <person name="Nordborg M."/>
            <person name="Tomkins J."/>
            <person name="Borevitz J."/>
            <person name="Derieg N."/>
            <person name="Yan J."/>
            <person name="Mihaltcheva S."/>
            <person name="Hayes R.D."/>
            <person name="Rokhsar D."/>
        </authorList>
    </citation>
    <scope>NUCLEOTIDE SEQUENCE [LARGE SCALE GENOMIC DNA]</scope>
    <source>
        <strain evidence="8">cv. Goldsmith</strain>
    </source>
</reference>
<protein>
    <recommendedName>
        <fullName evidence="6">Epidermal patterning factor-like protein</fullName>
    </recommendedName>
</protein>
<dbReference type="PANTHER" id="PTHR33109">
    <property type="entry name" value="EPIDERMAL PATTERNING FACTOR-LIKE PROTEIN 4"/>
    <property type="match status" value="1"/>
</dbReference>
<evidence type="ECO:0000313" key="8">
    <source>
        <dbReference type="Proteomes" id="UP000230069"/>
    </source>
</evidence>
<comment type="subcellular location">
    <subcellularLocation>
        <location evidence="1 6">Secreted</location>
    </subcellularLocation>
</comment>
<evidence type="ECO:0000256" key="4">
    <source>
        <dbReference type="ARBA" id="ARBA00022729"/>
    </source>
</evidence>
<evidence type="ECO:0000256" key="5">
    <source>
        <dbReference type="ARBA" id="ARBA00023157"/>
    </source>
</evidence>
<dbReference type="GO" id="GO:0010052">
    <property type="term" value="P:guard cell differentiation"/>
    <property type="evidence" value="ECO:0007669"/>
    <property type="project" value="UniProtKB-UniRule"/>
</dbReference>
<dbReference type="AlphaFoldDB" id="A0A2G5CIM1"/>
<name>A0A2G5CIM1_AQUCA</name>
<proteinExistence type="inferred from homology"/>
<dbReference type="OrthoDB" id="771316at2759"/>
<organism evidence="7 8">
    <name type="scientific">Aquilegia coerulea</name>
    <name type="common">Rocky mountain columbine</name>
    <dbReference type="NCBI Taxonomy" id="218851"/>
    <lineage>
        <taxon>Eukaryota</taxon>
        <taxon>Viridiplantae</taxon>
        <taxon>Streptophyta</taxon>
        <taxon>Embryophyta</taxon>
        <taxon>Tracheophyta</taxon>
        <taxon>Spermatophyta</taxon>
        <taxon>Magnoliopsida</taxon>
        <taxon>Ranunculales</taxon>
        <taxon>Ranunculaceae</taxon>
        <taxon>Thalictroideae</taxon>
        <taxon>Aquilegia</taxon>
    </lineage>
</organism>
<dbReference type="InParanoid" id="A0A2G5CIM1"/>
<accession>A0A2G5CIM1</accession>
<evidence type="ECO:0000256" key="3">
    <source>
        <dbReference type="ARBA" id="ARBA00022525"/>
    </source>
</evidence>
<dbReference type="EMBL" id="KZ305071">
    <property type="protein sequence ID" value="PIA30687.1"/>
    <property type="molecule type" value="Genomic_DNA"/>
</dbReference>
<comment type="function">
    <text evidence="6">Controls stomatal patterning.</text>
</comment>
<evidence type="ECO:0000256" key="6">
    <source>
        <dbReference type="RuleBase" id="RU367102"/>
    </source>
</evidence>
<keyword evidence="8" id="KW-1185">Reference proteome</keyword>